<sequence length="85" mass="8954">MTRKGVVGAAEAGATPVAVTPSATATSVIRGKIQDFLMQFPVLRVIAESAGLIAARPYQGVMRDEAPLGIRFSEHVQPAHPGRDD</sequence>
<dbReference type="Proteomes" id="UP001596154">
    <property type="component" value="Unassembled WGS sequence"/>
</dbReference>
<evidence type="ECO:0000313" key="1">
    <source>
        <dbReference type="EMBL" id="MFC5637324.1"/>
    </source>
</evidence>
<organism evidence="1 2">
    <name type="scientific">Streptomyces bullii</name>
    <dbReference type="NCBI Taxonomy" id="349910"/>
    <lineage>
        <taxon>Bacteria</taxon>
        <taxon>Bacillati</taxon>
        <taxon>Actinomycetota</taxon>
        <taxon>Actinomycetes</taxon>
        <taxon>Kitasatosporales</taxon>
        <taxon>Streptomycetaceae</taxon>
        <taxon>Streptomyces</taxon>
    </lineage>
</organism>
<reference evidence="2" key="1">
    <citation type="journal article" date="2019" name="Int. J. Syst. Evol. Microbiol.">
        <title>The Global Catalogue of Microorganisms (GCM) 10K type strain sequencing project: providing services to taxonomists for standard genome sequencing and annotation.</title>
        <authorList>
            <consortium name="The Broad Institute Genomics Platform"/>
            <consortium name="The Broad Institute Genome Sequencing Center for Infectious Disease"/>
            <person name="Wu L."/>
            <person name="Ma J."/>
        </authorList>
    </citation>
    <scope>NUCLEOTIDE SEQUENCE [LARGE SCALE GENOMIC DNA]</scope>
    <source>
        <strain evidence="2">CGMCC 4.7248</strain>
    </source>
</reference>
<evidence type="ECO:0000313" key="2">
    <source>
        <dbReference type="Proteomes" id="UP001596154"/>
    </source>
</evidence>
<comment type="caution">
    <text evidence="1">The sequence shown here is derived from an EMBL/GenBank/DDBJ whole genome shotgun (WGS) entry which is preliminary data.</text>
</comment>
<protein>
    <submittedName>
        <fullName evidence="1">Uncharacterized protein</fullName>
    </submittedName>
</protein>
<dbReference type="RefSeq" id="WP_381026717.1">
    <property type="nucleotide sequence ID" value="NZ_JBHSNY010000009.1"/>
</dbReference>
<proteinExistence type="predicted"/>
<gene>
    <name evidence="1" type="ORF">ACFPZJ_26765</name>
</gene>
<accession>A0ABW0UWY6</accession>
<keyword evidence="2" id="KW-1185">Reference proteome</keyword>
<dbReference type="EMBL" id="JBHSNY010000009">
    <property type="protein sequence ID" value="MFC5637324.1"/>
    <property type="molecule type" value="Genomic_DNA"/>
</dbReference>
<name>A0ABW0UWY6_9ACTN</name>